<keyword evidence="1" id="KW-0812">Transmembrane</keyword>
<evidence type="ECO:0008006" key="4">
    <source>
        <dbReference type="Google" id="ProtNLM"/>
    </source>
</evidence>
<proteinExistence type="predicted"/>
<feature type="transmembrane region" description="Helical" evidence="1">
    <location>
        <begin position="24"/>
        <end position="42"/>
    </location>
</feature>
<comment type="caution">
    <text evidence="2">The sequence shown here is derived from an EMBL/GenBank/DDBJ whole genome shotgun (WGS) entry which is preliminary data.</text>
</comment>
<dbReference type="Proteomes" id="UP000288805">
    <property type="component" value="Unassembled WGS sequence"/>
</dbReference>
<protein>
    <recommendedName>
        <fullName evidence="4">DUF4283 domain-containing protein</fullName>
    </recommendedName>
</protein>
<name>A0A438F4F5_VITVI</name>
<dbReference type="AlphaFoldDB" id="A0A438F4F5"/>
<evidence type="ECO:0000313" key="3">
    <source>
        <dbReference type="Proteomes" id="UP000288805"/>
    </source>
</evidence>
<keyword evidence="1" id="KW-0472">Membrane</keyword>
<keyword evidence="1" id="KW-1133">Transmembrane helix</keyword>
<reference evidence="2 3" key="1">
    <citation type="journal article" date="2018" name="PLoS Genet.">
        <title>Population sequencing reveals clonal diversity and ancestral inbreeding in the grapevine cultivar Chardonnay.</title>
        <authorList>
            <person name="Roach M.J."/>
            <person name="Johnson D.L."/>
            <person name="Bohlmann J."/>
            <person name="van Vuuren H.J."/>
            <person name="Jones S.J."/>
            <person name="Pretorius I.S."/>
            <person name="Schmidt S.A."/>
            <person name="Borneman A.R."/>
        </authorList>
    </citation>
    <scope>NUCLEOTIDE SEQUENCE [LARGE SCALE GENOMIC DNA]</scope>
    <source>
        <strain evidence="3">cv. Chardonnay</strain>
        <tissue evidence="2">Leaf</tissue>
    </source>
</reference>
<organism evidence="2 3">
    <name type="scientific">Vitis vinifera</name>
    <name type="common">Grape</name>
    <dbReference type="NCBI Taxonomy" id="29760"/>
    <lineage>
        <taxon>Eukaryota</taxon>
        <taxon>Viridiplantae</taxon>
        <taxon>Streptophyta</taxon>
        <taxon>Embryophyta</taxon>
        <taxon>Tracheophyta</taxon>
        <taxon>Spermatophyta</taxon>
        <taxon>Magnoliopsida</taxon>
        <taxon>eudicotyledons</taxon>
        <taxon>Gunneridae</taxon>
        <taxon>Pentapetalae</taxon>
        <taxon>rosids</taxon>
        <taxon>Vitales</taxon>
        <taxon>Vitaceae</taxon>
        <taxon>Viteae</taxon>
        <taxon>Vitis</taxon>
    </lineage>
</organism>
<accession>A0A438F4F5</accession>
<evidence type="ECO:0000313" key="2">
    <source>
        <dbReference type="EMBL" id="RVW54502.1"/>
    </source>
</evidence>
<evidence type="ECO:0000256" key="1">
    <source>
        <dbReference type="SAM" id="Phobius"/>
    </source>
</evidence>
<sequence>MLGCVEEAHDPKFDSYRWLNVLDYLLLVVVGVVTHSKVWILMESLKGSAMKEWNGERREEMFWCGFEIFQNLYWEVNGCLWGKISKKVRGFSSWIRFGEVSLSCLLEGRGVPRGWPILAMKLLELGMKPFLRFLEAQGERIGGCKQGLRGWWPSGDFRGLALKEAHCETEGGSEMGHVRRGLEKEMGCGSSLMLMGCGLGRKRVDFNERGFGLDGQVCYGMDRPFDVFKGSGLWLGLEYQEESNRVGLRLVWSLSLEGCRVGKGRSLARKKLIWFAYKKQKFRRC</sequence>
<dbReference type="EMBL" id="QGNW01001126">
    <property type="protein sequence ID" value="RVW54502.1"/>
    <property type="molecule type" value="Genomic_DNA"/>
</dbReference>
<gene>
    <name evidence="2" type="ORF">CK203_071448</name>
</gene>